<evidence type="ECO:0000313" key="1">
    <source>
        <dbReference type="EMBL" id="KAK3349291.1"/>
    </source>
</evidence>
<sequence>MTTSGQHWLRGGFCCLLVVSVFPVGQCWRPAGLLLLALPALITARPANCGELLPPCGRPAGARTAEKLWPHGRASYPPLRYPTADSTYIHRHPLPIADLAAELATECGKCDDVNPECLSTQSQRMGNSVSG</sequence>
<dbReference type="Proteomes" id="UP001275084">
    <property type="component" value="Unassembled WGS sequence"/>
</dbReference>
<keyword evidence="2" id="KW-1185">Reference proteome</keyword>
<reference evidence="1" key="2">
    <citation type="submission" date="2023-06" db="EMBL/GenBank/DDBJ databases">
        <authorList>
            <consortium name="Lawrence Berkeley National Laboratory"/>
            <person name="Haridas S."/>
            <person name="Hensen N."/>
            <person name="Bonometti L."/>
            <person name="Westerberg I."/>
            <person name="Brannstrom I.O."/>
            <person name="Guillou S."/>
            <person name="Cros-Aarteil S."/>
            <person name="Calhoun S."/>
            <person name="Kuo A."/>
            <person name="Mondo S."/>
            <person name="Pangilinan J."/>
            <person name="Riley R."/>
            <person name="Labutti K."/>
            <person name="Andreopoulos B."/>
            <person name="Lipzen A."/>
            <person name="Chen C."/>
            <person name="Yanf M."/>
            <person name="Daum C."/>
            <person name="Ng V."/>
            <person name="Clum A."/>
            <person name="Steindorff A."/>
            <person name="Ohm R."/>
            <person name="Martin F."/>
            <person name="Silar P."/>
            <person name="Natvig D."/>
            <person name="Lalanne C."/>
            <person name="Gautier V."/>
            <person name="Ament-Velasquez S.L."/>
            <person name="Kruys A."/>
            <person name="Hutchinson M.I."/>
            <person name="Powell A.J."/>
            <person name="Barry K."/>
            <person name="Miller A.N."/>
            <person name="Grigoriev I.V."/>
            <person name="Debuchy R."/>
            <person name="Gladieux P."/>
            <person name="Thoren M.H."/>
            <person name="Johannesson H."/>
        </authorList>
    </citation>
    <scope>NUCLEOTIDE SEQUENCE</scope>
    <source>
        <strain evidence="1">CBS 955.72</strain>
    </source>
</reference>
<gene>
    <name evidence="1" type="ORF">B0T25DRAFT_547633</name>
</gene>
<accession>A0AAJ0HEU3</accession>
<organism evidence="1 2">
    <name type="scientific">Lasiosphaeria hispida</name>
    <dbReference type="NCBI Taxonomy" id="260671"/>
    <lineage>
        <taxon>Eukaryota</taxon>
        <taxon>Fungi</taxon>
        <taxon>Dikarya</taxon>
        <taxon>Ascomycota</taxon>
        <taxon>Pezizomycotina</taxon>
        <taxon>Sordariomycetes</taxon>
        <taxon>Sordariomycetidae</taxon>
        <taxon>Sordariales</taxon>
        <taxon>Lasiosphaeriaceae</taxon>
        <taxon>Lasiosphaeria</taxon>
    </lineage>
</organism>
<reference evidence="1" key="1">
    <citation type="journal article" date="2023" name="Mol. Phylogenet. Evol.">
        <title>Genome-scale phylogeny and comparative genomics of the fungal order Sordariales.</title>
        <authorList>
            <person name="Hensen N."/>
            <person name="Bonometti L."/>
            <person name="Westerberg I."/>
            <person name="Brannstrom I.O."/>
            <person name="Guillou S."/>
            <person name="Cros-Aarteil S."/>
            <person name="Calhoun S."/>
            <person name="Haridas S."/>
            <person name="Kuo A."/>
            <person name="Mondo S."/>
            <person name="Pangilinan J."/>
            <person name="Riley R."/>
            <person name="LaButti K."/>
            <person name="Andreopoulos B."/>
            <person name="Lipzen A."/>
            <person name="Chen C."/>
            <person name="Yan M."/>
            <person name="Daum C."/>
            <person name="Ng V."/>
            <person name="Clum A."/>
            <person name="Steindorff A."/>
            <person name="Ohm R.A."/>
            <person name="Martin F."/>
            <person name="Silar P."/>
            <person name="Natvig D.O."/>
            <person name="Lalanne C."/>
            <person name="Gautier V."/>
            <person name="Ament-Velasquez S.L."/>
            <person name="Kruys A."/>
            <person name="Hutchinson M.I."/>
            <person name="Powell A.J."/>
            <person name="Barry K."/>
            <person name="Miller A.N."/>
            <person name="Grigoriev I.V."/>
            <person name="Debuchy R."/>
            <person name="Gladieux P."/>
            <person name="Hiltunen Thoren M."/>
            <person name="Johannesson H."/>
        </authorList>
    </citation>
    <scope>NUCLEOTIDE SEQUENCE</scope>
    <source>
        <strain evidence="1">CBS 955.72</strain>
    </source>
</reference>
<proteinExistence type="predicted"/>
<protein>
    <submittedName>
        <fullName evidence="1">Uncharacterized protein</fullName>
    </submittedName>
</protein>
<comment type="caution">
    <text evidence="1">The sequence shown here is derived from an EMBL/GenBank/DDBJ whole genome shotgun (WGS) entry which is preliminary data.</text>
</comment>
<name>A0AAJ0HEU3_9PEZI</name>
<dbReference type="AlphaFoldDB" id="A0AAJ0HEU3"/>
<dbReference type="EMBL" id="JAUIQD010000005">
    <property type="protein sequence ID" value="KAK3349291.1"/>
    <property type="molecule type" value="Genomic_DNA"/>
</dbReference>
<evidence type="ECO:0000313" key="2">
    <source>
        <dbReference type="Proteomes" id="UP001275084"/>
    </source>
</evidence>